<accession>A0AA40G2U1</accession>
<name>A0AA40G2U1_9HYME</name>
<organism evidence="1 2">
    <name type="scientific">Melipona bicolor</name>
    <dbReference type="NCBI Taxonomy" id="60889"/>
    <lineage>
        <taxon>Eukaryota</taxon>
        <taxon>Metazoa</taxon>
        <taxon>Ecdysozoa</taxon>
        <taxon>Arthropoda</taxon>
        <taxon>Hexapoda</taxon>
        <taxon>Insecta</taxon>
        <taxon>Pterygota</taxon>
        <taxon>Neoptera</taxon>
        <taxon>Endopterygota</taxon>
        <taxon>Hymenoptera</taxon>
        <taxon>Apocrita</taxon>
        <taxon>Aculeata</taxon>
        <taxon>Apoidea</taxon>
        <taxon>Anthophila</taxon>
        <taxon>Apidae</taxon>
        <taxon>Melipona</taxon>
    </lineage>
</organism>
<reference evidence="1" key="1">
    <citation type="submission" date="2021-10" db="EMBL/GenBank/DDBJ databases">
        <title>Melipona bicolor Genome sequencing and assembly.</title>
        <authorList>
            <person name="Araujo N.S."/>
            <person name="Arias M.C."/>
        </authorList>
    </citation>
    <scope>NUCLEOTIDE SEQUENCE</scope>
    <source>
        <strain evidence="1">USP_2M_L1-L4_2017</strain>
        <tissue evidence="1">Whole body</tissue>
    </source>
</reference>
<dbReference type="EMBL" id="JAHYIQ010000008">
    <property type="protein sequence ID" value="KAK1130043.1"/>
    <property type="molecule type" value="Genomic_DNA"/>
</dbReference>
<evidence type="ECO:0000313" key="2">
    <source>
        <dbReference type="Proteomes" id="UP001177670"/>
    </source>
</evidence>
<feature type="non-terminal residue" evidence="1">
    <location>
        <position position="1"/>
    </location>
</feature>
<keyword evidence="2" id="KW-1185">Reference proteome</keyword>
<comment type="caution">
    <text evidence="1">The sequence shown here is derived from an EMBL/GenBank/DDBJ whole genome shotgun (WGS) entry which is preliminary data.</text>
</comment>
<evidence type="ECO:0000313" key="1">
    <source>
        <dbReference type="EMBL" id="KAK1130043.1"/>
    </source>
</evidence>
<sequence length="93" mass="10061">QNGDEIENEVILRSGSALLAPNSCPLTLRFSRELELSGEFSQSIPPALKQYQFTVGFSSAKTPSQDSLQRHGIFAKRCSSGLMARDSSGKEVG</sequence>
<protein>
    <submittedName>
        <fullName evidence="1">Uncharacterized protein</fullName>
    </submittedName>
</protein>
<dbReference type="AlphaFoldDB" id="A0AA40G2U1"/>
<proteinExistence type="predicted"/>
<gene>
    <name evidence="1" type="ORF">K0M31_019727</name>
</gene>
<dbReference type="Proteomes" id="UP001177670">
    <property type="component" value="Unassembled WGS sequence"/>
</dbReference>